<name>A0A3M4A7V2_9PSED</name>
<evidence type="ECO:0000256" key="1">
    <source>
        <dbReference type="SAM" id="Phobius"/>
    </source>
</evidence>
<reference evidence="2 3" key="1">
    <citation type="submission" date="2018-08" db="EMBL/GenBank/DDBJ databases">
        <title>Recombination of ecologically and evolutionarily significant loci maintains genetic cohesion in the Pseudomonas syringae species complex.</title>
        <authorList>
            <person name="Dillon M."/>
            <person name="Thakur S."/>
            <person name="Almeida R.N.D."/>
            <person name="Weir B.S."/>
            <person name="Guttman D.S."/>
        </authorList>
    </citation>
    <scope>NUCLEOTIDE SEQUENCE [LARGE SCALE GENOMIC DNA]</scope>
    <source>
        <strain evidence="2 3">ICMP 3706</strain>
    </source>
</reference>
<organism evidence="2 3">
    <name type="scientific">Pseudomonas syringae pv. persicae</name>
    <dbReference type="NCBI Taxonomy" id="237306"/>
    <lineage>
        <taxon>Bacteria</taxon>
        <taxon>Pseudomonadati</taxon>
        <taxon>Pseudomonadota</taxon>
        <taxon>Gammaproteobacteria</taxon>
        <taxon>Pseudomonadales</taxon>
        <taxon>Pseudomonadaceae</taxon>
        <taxon>Pseudomonas</taxon>
    </lineage>
</organism>
<dbReference type="EMBL" id="RBQE01000390">
    <property type="protein sequence ID" value="RMP02480.1"/>
    <property type="molecule type" value="Genomic_DNA"/>
</dbReference>
<comment type="caution">
    <text evidence="2">The sequence shown here is derived from an EMBL/GenBank/DDBJ whole genome shotgun (WGS) entry which is preliminary data.</text>
</comment>
<gene>
    <name evidence="2" type="ORF">ALQ30_200316</name>
</gene>
<accession>A0A3M4A7V2</accession>
<proteinExistence type="predicted"/>
<protein>
    <submittedName>
        <fullName evidence="2">Uncharacterized protein</fullName>
    </submittedName>
</protein>
<evidence type="ECO:0000313" key="3">
    <source>
        <dbReference type="Proteomes" id="UP000281604"/>
    </source>
</evidence>
<keyword evidence="1" id="KW-0812">Transmembrane</keyword>
<dbReference type="AlphaFoldDB" id="A0A3M4A7V2"/>
<evidence type="ECO:0000313" key="2">
    <source>
        <dbReference type="EMBL" id="RMP02480.1"/>
    </source>
</evidence>
<dbReference type="Proteomes" id="UP000281604">
    <property type="component" value="Unassembled WGS sequence"/>
</dbReference>
<sequence>MLSSFTAAAMVSGLCCELILILILILALLPLLATSRSGAGFSHGKTLVVIRLTVEGAGRSQRDVGAAFRWVSADSTMRCSSCASLSNGS</sequence>
<keyword evidence="1" id="KW-1133">Transmembrane helix</keyword>
<keyword evidence="1" id="KW-0472">Membrane</keyword>
<feature type="transmembrane region" description="Helical" evidence="1">
    <location>
        <begin position="6"/>
        <end position="33"/>
    </location>
</feature>